<comment type="caution">
    <text evidence="13">The sequence shown here is derived from an EMBL/GenBank/DDBJ whole genome shotgun (WGS) entry which is preliminary data.</text>
</comment>
<evidence type="ECO:0000256" key="9">
    <source>
        <dbReference type="ARBA" id="ARBA00023008"/>
    </source>
</evidence>
<dbReference type="GO" id="GO:0052716">
    <property type="term" value="F:hydroquinone:oxygen oxidoreductase activity"/>
    <property type="evidence" value="ECO:0007669"/>
    <property type="project" value="UniProtKB-EC"/>
</dbReference>
<dbReference type="InterPro" id="IPR011706">
    <property type="entry name" value="Cu-oxidase_C"/>
</dbReference>
<evidence type="ECO:0000256" key="10">
    <source>
        <dbReference type="SAM" id="SignalP"/>
    </source>
</evidence>
<keyword evidence="9" id="KW-0186">Copper</keyword>
<evidence type="ECO:0000259" key="12">
    <source>
        <dbReference type="Pfam" id="PF07731"/>
    </source>
</evidence>
<dbReference type="GO" id="GO:0005507">
    <property type="term" value="F:copper ion binding"/>
    <property type="evidence" value="ECO:0007669"/>
    <property type="project" value="InterPro"/>
</dbReference>
<dbReference type="InterPro" id="IPR045087">
    <property type="entry name" value="Cu-oxidase_fam"/>
</dbReference>
<name>A0A8H5LGB2_9AGAR</name>
<evidence type="ECO:0000256" key="4">
    <source>
        <dbReference type="ARBA" id="ARBA00010609"/>
    </source>
</evidence>
<evidence type="ECO:0000313" key="13">
    <source>
        <dbReference type="EMBL" id="KAF5356721.1"/>
    </source>
</evidence>
<comment type="subcellular location">
    <subcellularLocation>
        <location evidence="3">Secreted</location>
    </subcellularLocation>
</comment>
<dbReference type="Gene3D" id="2.60.40.420">
    <property type="entry name" value="Cupredoxins - blue copper proteins"/>
    <property type="match status" value="3"/>
</dbReference>
<dbReference type="PANTHER" id="PTHR11709">
    <property type="entry name" value="MULTI-COPPER OXIDASE"/>
    <property type="match status" value="1"/>
</dbReference>
<evidence type="ECO:0000259" key="11">
    <source>
        <dbReference type="Pfam" id="PF00394"/>
    </source>
</evidence>
<dbReference type="SUPFAM" id="SSF49503">
    <property type="entry name" value="Cupredoxins"/>
    <property type="match status" value="3"/>
</dbReference>
<evidence type="ECO:0000256" key="2">
    <source>
        <dbReference type="ARBA" id="ARBA00001935"/>
    </source>
</evidence>
<dbReference type="EC" id="1.10.3.2" evidence="5"/>
<feature type="domain" description="Plastocyanin-like" evidence="12">
    <location>
        <begin position="389"/>
        <end position="504"/>
    </location>
</feature>
<dbReference type="InterPro" id="IPR001117">
    <property type="entry name" value="Cu-oxidase_2nd"/>
</dbReference>
<organism evidence="13 14">
    <name type="scientific">Collybiopsis confluens</name>
    <dbReference type="NCBI Taxonomy" id="2823264"/>
    <lineage>
        <taxon>Eukaryota</taxon>
        <taxon>Fungi</taxon>
        <taxon>Dikarya</taxon>
        <taxon>Basidiomycota</taxon>
        <taxon>Agaricomycotina</taxon>
        <taxon>Agaricomycetes</taxon>
        <taxon>Agaricomycetidae</taxon>
        <taxon>Agaricales</taxon>
        <taxon>Marasmiineae</taxon>
        <taxon>Omphalotaceae</taxon>
        <taxon>Collybiopsis</taxon>
    </lineage>
</organism>
<evidence type="ECO:0000256" key="5">
    <source>
        <dbReference type="ARBA" id="ARBA00012297"/>
    </source>
</evidence>
<evidence type="ECO:0000256" key="6">
    <source>
        <dbReference type="ARBA" id="ARBA00022525"/>
    </source>
</evidence>
<dbReference type="PANTHER" id="PTHR11709:SF394">
    <property type="entry name" value="FI03373P-RELATED"/>
    <property type="match status" value="1"/>
</dbReference>
<proteinExistence type="inferred from homology"/>
<sequence length="535" mass="57020">MLSVSFLLLLLGPIGTALAAIGPVTDLHIVNAFIQPDGFNRSGVLAEGVFPGPLITGNKGDNFQINVIDELTNGTMLLSTSILINECKWRGLDLRSLTNAPSLLETRFSTILMSPIKQARFFFSETLVPHESLTCFINRNVLVRLRHLVNNDTLSDEHIDPHADLYDVDDALSSRSRTGIVRIEEFHVLLIYKQSILDVPAPQAGAVPRADATLINGLGRSVNGPAGASLAVINVVQGARYRFRLVSISCDPNFVFSIDGHTFTIIEVDGVNHESVVADSIQIFAAQRYSFILTANQSVSNYWVRANPNVGNTGFTGGINSAILRYNGAPVTDPTTTSTSSNALKETSLVPLENPGAPGTATASGVDVDLNLALTNGGGKFFINGVSFVPPTVPVLLQILSGATTAAQLLPAGSVYSLPLNSVIQLSFKVGAAGAPHTFDVVRSAGSTTYNYANPPRRDVVSTGAATDNVTIRFTTDNAGPWFLHCHIDWHLEAGFAIVFAEDAPDVASADPVPDAWSQLCPIYNNLTTAQLGGQ</sequence>
<feature type="chain" id="PRO_5034441293" description="laccase" evidence="10">
    <location>
        <begin position="20"/>
        <end position="535"/>
    </location>
</feature>
<feature type="signal peptide" evidence="10">
    <location>
        <begin position="1"/>
        <end position="19"/>
    </location>
</feature>
<dbReference type="Proteomes" id="UP000518752">
    <property type="component" value="Unassembled WGS sequence"/>
</dbReference>
<keyword evidence="14" id="KW-1185">Reference proteome</keyword>
<dbReference type="CDD" id="cd13903">
    <property type="entry name" value="CuRO_3_Tv-LCC_like"/>
    <property type="match status" value="1"/>
</dbReference>
<dbReference type="FunFam" id="2.60.40.420:FF:000045">
    <property type="entry name" value="Laccase 2"/>
    <property type="match status" value="1"/>
</dbReference>
<evidence type="ECO:0000313" key="14">
    <source>
        <dbReference type="Proteomes" id="UP000518752"/>
    </source>
</evidence>
<dbReference type="InterPro" id="IPR008972">
    <property type="entry name" value="Cupredoxin"/>
</dbReference>
<comment type="cofactor">
    <cofactor evidence="2">
        <name>Cu cation</name>
        <dbReference type="ChEBI" id="CHEBI:23378"/>
    </cofactor>
</comment>
<protein>
    <recommendedName>
        <fullName evidence="5">laccase</fullName>
        <ecNumber evidence="5">1.10.3.2</ecNumber>
    </recommendedName>
</protein>
<dbReference type="OrthoDB" id="2121828at2759"/>
<keyword evidence="7" id="KW-0479">Metal-binding</keyword>
<comment type="catalytic activity">
    <reaction evidence="1">
        <text>4 hydroquinone + O2 = 4 benzosemiquinone + 2 H2O</text>
        <dbReference type="Rhea" id="RHEA:11276"/>
        <dbReference type="ChEBI" id="CHEBI:15377"/>
        <dbReference type="ChEBI" id="CHEBI:15379"/>
        <dbReference type="ChEBI" id="CHEBI:17594"/>
        <dbReference type="ChEBI" id="CHEBI:17977"/>
        <dbReference type="EC" id="1.10.3.2"/>
    </reaction>
</comment>
<dbReference type="Pfam" id="PF00394">
    <property type="entry name" value="Cu-oxidase"/>
    <property type="match status" value="1"/>
</dbReference>
<accession>A0A8H5LGB2</accession>
<evidence type="ECO:0000256" key="1">
    <source>
        <dbReference type="ARBA" id="ARBA00000349"/>
    </source>
</evidence>
<reference evidence="13 14" key="1">
    <citation type="journal article" date="2020" name="ISME J.">
        <title>Uncovering the hidden diversity of litter-decomposition mechanisms in mushroom-forming fungi.</title>
        <authorList>
            <person name="Floudas D."/>
            <person name="Bentzer J."/>
            <person name="Ahren D."/>
            <person name="Johansson T."/>
            <person name="Persson P."/>
            <person name="Tunlid A."/>
        </authorList>
    </citation>
    <scope>NUCLEOTIDE SEQUENCE [LARGE SCALE GENOMIC DNA]</scope>
    <source>
        <strain evidence="13 14">CBS 406.79</strain>
    </source>
</reference>
<dbReference type="Pfam" id="PF07731">
    <property type="entry name" value="Cu-oxidase_2"/>
    <property type="match status" value="1"/>
</dbReference>
<keyword evidence="10" id="KW-0732">Signal</keyword>
<evidence type="ECO:0000256" key="7">
    <source>
        <dbReference type="ARBA" id="ARBA00022723"/>
    </source>
</evidence>
<dbReference type="EMBL" id="JAACJN010000241">
    <property type="protein sequence ID" value="KAF5356721.1"/>
    <property type="molecule type" value="Genomic_DNA"/>
</dbReference>
<evidence type="ECO:0000256" key="8">
    <source>
        <dbReference type="ARBA" id="ARBA00023002"/>
    </source>
</evidence>
<dbReference type="AlphaFoldDB" id="A0A8H5LGB2"/>
<comment type="similarity">
    <text evidence="4">Belongs to the multicopper oxidase family.</text>
</comment>
<keyword evidence="6" id="KW-0964">Secreted</keyword>
<keyword evidence="8" id="KW-0560">Oxidoreductase</keyword>
<evidence type="ECO:0000256" key="3">
    <source>
        <dbReference type="ARBA" id="ARBA00004613"/>
    </source>
</evidence>
<dbReference type="GO" id="GO:0005576">
    <property type="term" value="C:extracellular region"/>
    <property type="evidence" value="ECO:0007669"/>
    <property type="project" value="UniProtKB-SubCell"/>
</dbReference>
<gene>
    <name evidence="13" type="ORF">D9757_012523</name>
</gene>
<feature type="domain" description="Plastocyanin-like" evidence="11">
    <location>
        <begin position="204"/>
        <end position="329"/>
    </location>
</feature>